<dbReference type="InterPro" id="IPR019294">
    <property type="entry name" value="Translation_reg_Com"/>
</dbReference>
<dbReference type="HOGENOM" id="CLU_213719_0_0_9"/>
<reference evidence="1 2" key="1">
    <citation type="journal article" date="2007" name="PLoS ONE">
        <title>Analysis of the neurotoxin complex genes in Clostridium botulinum A1-A4 and B1 strains: BoNT/A3, /Ba4 and /B1 clusters are located within plasmids.</title>
        <authorList>
            <person name="Smith T.J."/>
            <person name="Hill K.K."/>
            <person name="Foley B.T."/>
            <person name="Detter J.C."/>
            <person name="Munk A.C."/>
            <person name="Bruce D.C."/>
            <person name="Doggett N.A."/>
            <person name="Smith L.A."/>
            <person name="Marks J.D."/>
            <person name="Xie G."/>
            <person name="Brettin T.S."/>
        </authorList>
    </citation>
    <scope>NUCLEOTIDE SEQUENCE [LARGE SCALE GENOMIC DNA]</scope>
    <source>
        <strain evidence="2">Okra / Type B1</strain>
    </source>
</reference>
<sequence>MKEVINIEEIRCPNCNQLLLKADYAKGEIKCTRCKKIIKLEIEQRTEPNHTIE</sequence>
<dbReference type="Proteomes" id="UP000008541">
    <property type="component" value="Chromosome"/>
</dbReference>
<dbReference type="KEGG" id="cbb:CLD_2459"/>
<name>B1IG92_CLOBK</name>
<evidence type="ECO:0000313" key="1">
    <source>
        <dbReference type="EMBL" id="ACA43279.1"/>
    </source>
</evidence>
<dbReference type="RefSeq" id="WP_003400239.1">
    <property type="nucleotide sequence ID" value="NC_010516.1"/>
</dbReference>
<dbReference type="SUPFAM" id="SSF57783">
    <property type="entry name" value="Zinc beta-ribbon"/>
    <property type="match status" value="1"/>
</dbReference>
<evidence type="ECO:0000313" key="2">
    <source>
        <dbReference type="Proteomes" id="UP000008541"/>
    </source>
</evidence>
<organism evidence="1 2">
    <name type="scientific">Clostridium botulinum (strain Okra / Type B1)</name>
    <dbReference type="NCBI Taxonomy" id="498213"/>
    <lineage>
        <taxon>Bacteria</taxon>
        <taxon>Bacillati</taxon>
        <taxon>Bacillota</taxon>
        <taxon>Clostridia</taxon>
        <taxon>Eubacteriales</taxon>
        <taxon>Clostridiaceae</taxon>
        <taxon>Clostridium</taxon>
    </lineage>
</organism>
<dbReference type="EMBL" id="CP000939">
    <property type="protein sequence ID" value="ACA43279.1"/>
    <property type="molecule type" value="Genomic_DNA"/>
</dbReference>
<gene>
    <name evidence="1" type="ordered locus">CLD_2459</name>
</gene>
<accession>B1IG92</accession>
<dbReference type="Pfam" id="PF10122">
    <property type="entry name" value="Zn_ribbon_Com"/>
    <property type="match status" value="1"/>
</dbReference>
<dbReference type="AlphaFoldDB" id="B1IG92"/>
<protein>
    <submittedName>
        <fullName evidence="1">Conserved domain protein</fullName>
    </submittedName>
</protein>
<proteinExistence type="predicted"/>